<name>I2H7L4_HENB6</name>
<dbReference type="InterPro" id="IPR007715">
    <property type="entry name" value="Coq4"/>
</dbReference>
<dbReference type="AlphaFoldDB" id="I2H7L4"/>
<keyword evidence="3 7" id="KW-0496">Mitochondrion</keyword>
<comment type="similarity">
    <text evidence="7">Belongs to the COQ4 family.</text>
</comment>
<evidence type="ECO:0000256" key="5">
    <source>
        <dbReference type="ARBA" id="ARBA00023239"/>
    </source>
</evidence>
<dbReference type="HAMAP" id="MF_03111">
    <property type="entry name" value="Coq4"/>
    <property type="match status" value="1"/>
</dbReference>
<evidence type="ECO:0000256" key="2">
    <source>
        <dbReference type="ARBA" id="ARBA00022792"/>
    </source>
</evidence>
<dbReference type="GO" id="GO:0031314">
    <property type="term" value="C:extrinsic component of mitochondrial inner membrane"/>
    <property type="evidence" value="ECO:0007669"/>
    <property type="project" value="UniProtKB-UniRule"/>
</dbReference>
<comment type="pathway">
    <text evidence="7">Cofactor biosynthesis; ubiquinone biosynthesis.</text>
</comment>
<evidence type="ECO:0000313" key="8">
    <source>
        <dbReference type="EMBL" id="CCH62366.1"/>
    </source>
</evidence>
<feature type="binding site" evidence="7">
    <location>
        <position position="190"/>
    </location>
    <ligand>
        <name>Zn(2+)</name>
        <dbReference type="ChEBI" id="CHEBI:29105"/>
    </ligand>
</feature>
<dbReference type="OrthoDB" id="4249at2759"/>
<dbReference type="UniPathway" id="UPA00232"/>
<keyword evidence="4 7" id="KW-0472">Membrane</keyword>
<accession>I2H7L4</accession>
<dbReference type="eggNOG" id="KOG3244">
    <property type="taxonomic scope" value="Eukaryota"/>
</dbReference>
<dbReference type="GO" id="GO:0008270">
    <property type="term" value="F:zinc ion binding"/>
    <property type="evidence" value="ECO:0007669"/>
    <property type="project" value="UniProtKB-UniRule"/>
</dbReference>
<dbReference type="EMBL" id="HE806323">
    <property type="protein sequence ID" value="CCH62366.1"/>
    <property type="molecule type" value="Genomic_DNA"/>
</dbReference>
<dbReference type="Pfam" id="PF05019">
    <property type="entry name" value="Coq4"/>
    <property type="match status" value="1"/>
</dbReference>
<evidence type="ECO:0000256" key="1">
    <source>
        <dbReference type="ARBA" id="ARBA00022688"/>
    </source>
</evidence>
<comment type="subcellular location">
    <subcellularLocation>
        <location evidence="7">Mitochondrion inner membrane</location>
        <topology evidence="7">Peripheral membrane protein</topology>
        <orientation evidence="7">Matrix side</orientation>
    </subcellularLocation>
</comment>
<keyword evidence="9" id="KW-1185">Reference proteome</keyword>
<protein>
    <recommendedName>
        <fullName evidence="6">4-hydroxy-3-methoxy-5-polyprenylbenzoate decarboxylase</fullName>
    </recommendedName>
</protein>
<evidence type="ECO:0000256" key="6">
    <source>
        <dbReference type="ARBA" id="ARBA00081568"/>
    </source>
</evidence>
<keyword evidence="7" id="KW-0479">Metal-binding</keyword>
<keyword evidence="5 7" id="KW-0456">Lyase</keyword>
<comment type="cofactor">
    <cofactor evidence="7">
        <name>Zn(2+)</name>
        <dbReference type="ChEBI" id="CHEBI:29105"/>
    </cofactor>
</comment>
<evidence type="ECO:0000256" key="3">
    <source>
        <dbReference type="ARBA" id="ARBA00023128"/>
    </source>
</evidence>
<dbReference type="HOGENOM" id="CLU_061241_0_2_1"/>
<dbReference type="Proteomes" id="UP000002866">
    <property type="component" value="Chromosome 8"/>
</dbReference>
<proteinExistence type="inferred from homology"/>
<feature type="binding site" evidence="7">
    <location>
        <position position="193"/>
    </location>
    <ligand>
        <name>Zn(2+)</name>
        <dbReference type="ChEBI" id="CHEBI:29105"/>
    </ligand>
</feature>
<keyword evidence="1 7" id="KW-0831">Ubiquinone biosynthesis</keyword>
<sequence>MSGLSTKILSPVNLQKNAFLIASALSLTKFLIGNQSGLANKIANSELDSIPLEYISKKRVPNYPGHIPLSSTEKFALFTSSAIKSFFHPEDGMNIVNLGESTAITPFLDRLTNTMLSDPVGRQIIRERPNISENEISMEKLATYPKNSLGYTFYHWCRTENVTPDTRAEVKYIDDPLHAFVFKRYRQCHDFYHALVNMPIIIEGEITIKALEGANLGVPMAIMGGLFAPLRLKASQRKRLREIYIPWALKTGWTCKPLINVYWEKNLDKDINEIRKELGIELPPNLRELRKKQREERKAINSLNSK</sequence>
<evidence type="ECO:0000313" key="9">
    <source>
        <dbReference type="Proteomes" id="UP000002866"/>
    </source>
</evidence>
<reference evidence="8 9" key="1">
    <citation type="journal article" date="2011" name="Proc. Natl. Acad. Sci. U.S.A.">
        <title>Evolutionary erosion of yeast sex chromosomes by mating-type switching accidents.</title>
        <authorList>
            <person name="Gordon J.L."/>
            <person name="Armisen D."/>
            <person name="Proux-Wera E."/>
            <person name="Oheigeartaigh S.S."/>
            <person name="Byrne K.P."/>
            <person name="Wolfe K.H."/>
        </authorList>
    </citation>
    <scope>NUCLEOTIDE SEQUENCE [LARGE SCALE GENOMIC DNA]</scope>
    <source>
        <strain evidence="9">ATCC 34711 / CBS 6284 / DSM 70876 / NBRC 10599 / NRRL Y-10934 / UCD 77-7</strain>
    </source>
</reference>
<dbReference type="KEGG" id="tbl:TBLA_0H00770"/>
<dbReference type="GeneID" id="14497523"/>
<dbReference type="InterPro" id="IPR027540">
    <property type="entry name" value="Coq4_euk"/>
</dbReference>
<gene>
    <name evidence="8" type="primary">TBLA0H00770</name>
    <name evidence="7" type="synonym">COQ4</name>
    <name evidence="8" type="ORF">TBLA_0H00770</name>
</gene>
<feature type="binding site" evidence="7">
    <location>
        <position position="189"/>
    </location>
    <ligand>
        <name>Zn(2+)</name>
        <dbReference type="ChEBI" id="CHEBI:29105"/>
    </ligand>
</feature>
<keyword evidence="2 7" id="KW-0999">Mitochondrion inner membrane</keyword>
<keyword evidence="7" id="KW-0862">Zinc</keyword>
<organism evidence="8 9">
    <name type="scientific">Henningerozyma blattae (strain ATCC 34711 / CBS 6284 / DSM 70876 / NBRC 10599 / NRRL Y-10934 / UCD 77-7)</name>
    <name type="common">Yeast</name>
    <name type="synonym">Tetrapisispora blattae</name>
    <dbReference type="NCBI Taxonomy" id="1071380"/>
    <lineage>
        <taxon>Eukaryota</taxon>
        <taxon>Fungi</taxon>
        <taxon>Dikarya</taxon>
        <taxon>Ascomycota</taxon>
        <taxon>Saccharomycotina</taxon>
        <taxon>Saccharomycetes</taxon>
        <taxon>Saccharomycetales</taxon>
        <taxon>Saccharomycetaceae</taxon>
        <taxon>Henningerozyma</taxon>
    </lineage>
</organism>
<comment type="subunit">
    <text evidence="7">Component of a multi-subunit COQ enzyme complex, composed of at least COQ3, COQ4, COQ5, COQ6, COQ7 and COQ9.</text>
</comment>
<dbReference type="FunCoup" id="I2H7L4">
    <property type="interactions" value="551"/>
</dbReference>
<dbReference type="OMA" id="YYERHFH"/>
<dbReference type="PANTHER" id="PTHR12922">
    <property type="entry name" value="UBIQUINONE BIOSYNTHESIS PROTEIN"/>
    <property type="match status" value="1"/>
</dbReference>
<dbReference type="GO" id="GO:0120539">
    <property type="term" value="F:4-hydroxy-3-methoxy-5-polyprenylbenzoate decarboxylase activity"/>
    <property type="evidence" value="ECO:0007669"/>
    <property type="project" value="UniProtKB-EC"/>
</dbReference>
<dbReference type="InParanoid" id="I2H7L4"/>
<dbReference type="PANTHER" id="PTHR12922:SF7">
    <property type="entry name" value="UBIQUINONE BIOSYNTHESIS PROTEIN COQ4 HOMOLOG, MITOCHONDRIAL"/>
    <property type="match status" value="1"/>
</dbReference>
<comment type="catalytic activity">
    <reaction evidence="7">
        <text>a 4-hydroxy-3-methoxy-5-(all-trans-polyprenyl)benzoate + H(+) = a 2-methoxy-6-(all-trans-polyprenyl)phenol + CO2</text>
        <dbReference type="Rhea" id="RHEA:81179"/>
        <dbReference type="Rhea" id="RHEA-COMP:9551"/>
        <dbReference type="Rhea" id="RHEA-COMP:10931"/>
        <dbReference type="ChEBI" id="CHEBI:15378"/>
        <dbReference type="ChEBI" id="CHEBI:16526"/>
        <dbReference type="ChEBI" id="CHEBI:62731"/>
        <dbReference type="ChEBI" id="CHEBI:84443"/>
        <dbReference type="EC" id="4.1.1.130"/>
    </reaction>
</comment>
<dbReference type="STRING" id="1071380.I2H7L4"/>
<dbReference type="RefSeq" id="XP_004181885.1">
    <property type="nucleotide sequence ID" value="XM_004181837.1"/>
</dbReference>
<evidence type="ECO:0000256" key="4">
    <source>
        <dbReference type="ARBA" id="ARBA00023136"/>
    </source>
</evidence>
<evidence type="ECO:0000256" key="7">
    <source>
        <dbReference type="HAMAP-Rule" id="MF_03111"/>
    </source>
</evidence>
<comment type="function">
    <text evidence="7">Lyase that catalyzes the C1-decarboxylation of 4-hydroxy-3-methoxy-5-(all-trans-polyprenyl)benzoic acid into 2-methoxy-6-(all-trans-polyprenyl)phenol during ubiquinone biosynthesis.</text>
</comment>
<feature type="binding site" evidence="7">
    <location>
        <position position="205"/>
    </location>
    <ligand>
        <name>Zn(2+)</name>
        <dbReference type="ChEBI" id="CHEBI:29105"/>
    </ligand>
</feature>